<organism evidence="1 2">
    <name type="scientific">Paramuricea clavata</name>
    <name type="common">Red gorgonian</name>
    <name type="synonym">Violescent sea-whip</name>
    <dbReference type="NCBI Taxonomy" id="317549"/>
    <lineage>
        <taxon>Eukaryota</taxon>
        <taxon>Metazoa</taxon>
        <taxon>Cnidaria</taxon>
        <taxon>Anthozoa</taxon>
        <taxon>Octocorallia</taxon>
        <taxon>Malacalcyonacea</taxon>
        <taxon>Plexauridae</taxon>
        <taxon>Paramuricea</taxon>
    </lineage>
</organism>
<dbReference type="GO" id="GO:0007098">
    <property type="term" value="P:centrosome cycle"/>
    <property type="evidence" value="ECO:0007669"/>
    <property type="project" value="TreeGrafter"/>
</dbReference>
<dbReference type="GO" id="GO:1990498">
    <property type="term" value="C:mitotic spindle microtubule"/>
    <property type="evidence" value="ECO:0007669"/>
    <property type="project" value="TreeGrafter"/>
</dbReference>
<dbReference type="PANTHER" id="PTHR16039:SF1">
    <property type="entry name" value="HAUS AUGMIN-LIKE COMPLEX SUBUNIT 2"/>
    <property type="match status" value="1"/>
</dbReference>
<dbReference type="GO" id="GO:0070652">
    <property type="term" value="C:HAUS complex"/>
    <property type="evidence" value="ECO:0007669"/>
    <property type="project" value="TreeGrafter"/>
</dbReference>
<sequence length="229" mass="26337">MAKFYSEKEWLSHSQESRNPWSTSCTYIDVGSLGKVIYLAERTGQLPKECEEDGQDEIRARIKSPSIKLIEQIEILGNLVTELHKVKEKIHHHHLEEETKDLTDPSILDEKTKKMEELALHFSAIVDKKEELVKRLQQPFVGDYINIDADFQRYVVDAIPCLASVLSNLTTYMENLTWSTQFSLENGEMEKILASVSTVLAQMQSYFQSLCTSRNLMPKILNEVRATKK</sequence>
<reference evidence="1" key="1">
    <citation type="submission" date="2020-04" db="EMBL/GenBank/DDBJ databases">
        <authorList>
            <person name="Alioto T."/>
            <person name="Alioto T."/>
            <person name="Gomez Garrido J."/>
        </authorList>
    </citation>
    <scope>NUCLEOTIDE SEQUENCE</scope>
    <source>
        <strain evidence="1">A484AB</strain>
    </source>
</reference>
<name>A0A7D9L5P4_PARCT</name>
<evidence type="ECO:0000313" key="1">
    <source>
        <dbReference type="EMBL" id="CAB4027790.1"/>
    </source>
</evidence>
<keyword evidence="2" id="KW-1185">Reference proteome</keyword>
<dbReference type="OrthoDB" id="2436605at2759"/>
<dbReference type="GO" id="GO:0051225">
    <property type="term" value="P:spindle assembly"/>
    <property type="evidence" value="ECO:0007669"/>
    <property type="project" value="InterPro"/>
</dbReference>
<dbReference type="Pfam" id="PF15003">
    <property type="entry name" value="HAUS2"/>
    <property type="match status" value="1"/>
</dbReference>
<dbReference type="GO" id="GO:0005813">
    <property type="term" value="C:centrosome"/>
    <property type="evidence" value="ECO:0007669"/>
    <property type="project" value="TreeGrafter"/>
</dbReference>
<comment type="caution">
    <text evidence="1">The sequence shown here is derived from an EMBL/GenBank/DDBJ whole genome shotgun (WGS) entry which is preliminary data.</text>
</comment>
<dbReference type="GO" id="GO:0007020">
    <property type="term" value="P:microtubule nucleation"/>
    <property type="evidence" value="ECO:0007669"/>
    <property type="project" value="TreeGrafter"/>
</dbReference>
<dbReference type="Proteomes" id="UP001152795">
    <property type="component" value="Unassembled WGS sequence"/>
</dbReference>
<dbReference type="PANTHER" id="PTHR16039">
    <property type="entry name" value="HAUS AUGMIN-LIKE COMPLEX SUBUNIT 2"/>
    <property type="match status" value="1"/>
</dbReference>
<accession>A0A7D9L5P4</accession>
<dbReference type="AlphaFoldDB" id="A0A7D9L5P4"/>
<gene>
    <name evidence="1" type="ORF">PACLA_8A022467</name>
</gene>
<proteinExistence type="predicted"/>
<dbReference type="InterPro" id="IPR028346">
    <property type="entry name" value="HAUS2"/>
</dbReference>
<evidence type="ECO:0000313" key="2">
    <source>
        <dbReference type="Proteomes" id="UP001152795"/>
    </source>
</evidence>
<protein>
    <submittedName>
        <fullName evidence="1">HAUS augmin-like complex subunit 2</fullName>
    </submittedName>
</protein>
<dbReference type="EMBL" id="CACRXK020015019">
    <property type="protein sequence ID" value="CAB4027790.1"/>
    <property type="molecule type" value="Genomic_DNA"/>
</dbReference>